<dbReference type="OrthoDB" id="102919at2"/>
<dbReference type="PANTHER" id="PTHR16026">
    <property type="entry name" value="CARTILAGE ACIDIC PROTEIN 1"/>
    <property type="match status" value="1"/>
</dbReference>
<keyword evidence="1 2" id="KW-0732">Signal</keyword>
<feature type="chain" id="PRO_5022880476" evidence="2">
    <location>
        <begin position="25"/>
        <end position="578"/>
    </location>
</feature>
<dbReference type="PANTHER" id="PTHR16026:SF0">
    <property type="entry name" value="CARTILAGE ACIDIC PROTEIN 1"/>
    <property type="match status" value="1"/>
</dbReference>
<protein>
    <submittedName>
        <fullName evidence="4">CRTAC1 family protein</fullName>
    </submittedName>
</protein>
<dbReference type="KEGG" id="talb:FTW19_21030"/>
<evidence type="ECO:0000256" key="2">
    <source>
        <dbReference type="SAM" id="SignalP"/>
    </source>
</evidence>
<dbReference type="SUPFAM" id="SSF69318">
    <property type="entry name" value="Integrin alpha N-terminal domain"/>
    <property type="match status" value="1"/>
</dbReference>
<gene>
    <name evidence="4" type="ORF">FTW19_21030</name>
</gene>
<dbReference type="Pfam" id="PF07593">
    <property type="entry name" value="UnbV_ASPIC"/>
    <property type="match status" value="1"/>
</dbReference>
<reference evidence="4 5" key="1">
    <citation type="submission" date="2019-08" db="EMBL/GenBank/DDBJ databases">
        <title>Complete genome sequence of Terriglobus albidus strain ORNL.</title>
        <authorList>
            <person name="Podar M."/>
        </authorList>
    </citation>
    <scope>NUCLEOTIDE SEQUENCE [LARGE SCALE GENOMIC DNA]</scope>
    <source>
        <strain evidence="4 5">ORNL</strain>
    </source>
</reference>
<dbReference type="Proteomes" id="UP000321820">
    <property type="component" value="Chromosome"/>
</dbReference>
<dbReference type="AlphaFoldDB" id="A0A5B9EDG9"/>
<keyword evidence="5" id="KW-1185">Reference proteome</keyword>
<dbReference type="PROSITE" id="PS51257">
    <property type="entry name" value="PROKAR_LIPOPROTEIN"/>
    <property type="match status" value="1"/>
</dbReference>
<dbReference type="Gene3D" id="2.130.10.130">
    <property type="entry name" value="Integrin alpha, N-terminal"/>
    <property type="match status" value="3"/>
</dbReference>
<dbReference type="EMBL" id="CP042806">
    <property type="protein sequence ID" value="QEE30243.1"/>
    <property type="molecule type" value="Genomic_DNA"/>
</dbReference>
<proteinExistence type="predicted"/>
<accession>A0A5B9EDG9</accession>
<evidence type="ECO:0000313" key="5">
    <source>
        <dbReference type="Proteomes" id="UP000321820"/>
    </source>
</evidence>
<evidence type="ECO:0000256" key="1">
    <source>
        <dbReference type="ARBA" id="ARBA00022729"/>
    </source>
</evidence>
<evidence type="ECO:0000313" key="4">
    <source>
        <dbReference type="EMBL" id="QEE30243.1"/>
    </source>
</evidence>
<dbReference type="InterPro" id="IPR013517">
    <property type="entry name" value="FG-GAP"/>
</dbReference>
<organism evidence="4 5">
    <name type="scientific">Terriglobus albidus</name>
    <dbReference type="NCBI Taxonomy" id="1592106"/>
    <lineage>
        <taxon>Bacteria</taxon>
        <taxon>Pseudomonadati</taxon>
        <taxon>Acidobacteriota</taxon>
        <taxon>Terriglobia</taxon>
        <taxon>Terriglobales</taxon>
        <taxon>Acidobacteriaceae</taxon>
        <taxon>Terriglobus</taxon>
    </lineage>
</organism>
<name>A0A5B9EDG9_9BACT</name>
<dbReference type="Pfam" id="PF13517">
    <property type="entry name" value="FG-GAP_3"/>
    <property type="match status" value="3"/>
</dbReference>
<dbReference type="RefSeq" id="WP_147649512.1">
    <property type="nucleotide sequence ID" value="NZ_CP042806.1"/>
</dbReference>
<feature type="domain" description="ASPIC/UnbV" evidence="3">
    <location>
        <begin position="504"/>
        <end position="567"/>
    </location>
</feature>
<dbReference type="InterPro" id="IPR027039">
    <property type="entry name" value="Crtac1"/>
</dbReference>
<dbReference type="InterPro" id="IPR028994">
    <property type="entry name" value="Integrin_alpha_N"/>
</dbReference>
<evidence type="ECO:0000259" key="3">
    <source>
        <dbReference type="Pfam" id="PF07593"/>
    </source>
</evidence>
<feature type="signal peptide" evidence="2">
    <location>
        <begin position="1"/>
        <end position="24"/>
    </location>
</feature>
<sequence>MRVLPANFAVFGLLLSLSCGTTNLAGQAPAAGSKTKSPVEHANFIDASDRLKPGFQARAYHSSHKYIMETIGSGVAAFDYDNDGRLDIFLVNGASVPNPAPKGTIPQKKGPEDWNRLYHQKSDGSFEDVTERAGLKGVGYGMGVAVGDFDNDGFEDLYVTAYGGNRLYRNNGDGTFTDVTEKSGTGGAAAQGDTWYTAAAWVDLDNDGKLDLVALRYVHWDFEDVWCGEHREGYRAYCHPDIFPAIRPMVYRNNGDGTFTEKGVAFGLDKPAKGLGIALADFNRDGKVDLAIANDSMFEFLYRNEGDKFSEIGLTAEIAVDSEGKTYAGMGIDFEDYDNDGLPDLVITNLAMQKYALYRNNGDGSFNYDTYSSGIAKMTLLRSGWGIRFFDYDNDGRKDLIVAQGHDLDNVELNFPQLHYREPMLLARNVGEGKFVDISSEAGAVFREPWVGRGLALGDFDNDGRLDAVVTINDGPAHLILNRTESGNHWLTLLLVGHTSNRDAIGANVRVICHGQSQYATVSTAGSYLSSSDKRVHFGLGDSTEADVEILWPSGIRQRLQHVSGNQDQALRIEEPAK</sequence>
<dbReference type="InterPro" id="IPR011519">
    <property type="entry name" value="UnbV_ASPIC"/>
</dbReference>